<feature type="compositionally biased region" description="Basic and acidic residues" evidence="1">
    <location>
        <begin position="448"/>
        <end position="458"/>
    </location>
</feature>
<proteinExistence type="predicted"/>
<organism evidence="2">
    <name type="scientific">Siphoviridae sp. ctj912</name>
    <dbReference type="NCBI Taxonomy" id="2827920"/>
    <lineage>
        <taxon>Viruses</taxon>
        <taxon>Duplodnaviria</taxon>
        <taxon>Heunggongvirae</taxon>
        <taxon>Uroviricota</taxon>
        <taxon>Caudoviricetes</taxon>
    </lineage>
</organism>
<name>A0A8S5SNS3_9CAUD</name>
<reference evidence="2" key="1">
    <citation type="journal article" date="2021" name="Proc. Natl. Acad. Sci. U.S.A.">
        <title>A Catalog of Tens of Thousands of Viruses from Human Metagenomes Reveals Hidden Associations with Chronic Diseases.</title>
        <authorList>
            <person name="Tisza M.J."/>
            <person name="Buck C.B."/>
        </authorList>
    </citation>
    <scope>NUCLEOTIDE SEQUENCE</scope>
    <source>
        <strain evidence="2">Ctj912</strain>
    </source>
</reference>
<feature type="region of interest" description="Disordered" evidence="1">
    <location>
        <begin position="438"/>
        <end position="458"/>
    </location>
</feature>
<evidence type="ECO:0000313" key="2">
    <source>
        <dbReference type="EMBL" id="DAF52459.1"/>
    </source>
</evidence>
<evidence type="ECO:0000256" key="1">
    <source>
        <dbReference type="SAM" id="MobiDB-lite"/>
    </source>
</evidence>
<protein>
    <submittedName>
        <fullName evidence="2">PORTAL PROTEIN</fullName>
    </submittedName>
</protein>
<dbReference type="EMBL" id="BK032637">
    <property type="protein sequence ID" value="DAF52459.1"/>
    <property type="molecule type" value="Genomic_DNA"/>
</dbReference>
<dbReference type="InterPro" id="IPR021145">
    <property type="entry name" value="Portal_protein_SPP1_Gp6-like"/>
</dbReference>
<accession>A0A8S5SNS3</accession>
<sequence length="458" mass="50563">MTDQITRDEAKLLADAENALNITAPSDRKHRAYYEGRQTLQHLGLALPPSLRTLETVVNWPRVVVDTIEERQDVRGIMVPSHPEVAEDLRAMIDANDLEAELCKWKRDRLIYGRAYLSVGVGDQEGDYPIICVESPRQMTVKYDYRRKTITHAVRIVTDQAADGTQTRYATIYTPDTTTTYATVGGAWRVVDRDEHRLGIVPVIPSFNRQMTGETAGHSEMDDIMGVTDAAARAITQMQAALETNAVPKRIIMGAKRSDFADPSAWTNYLNPFVALQNAGAKVTQLAPGELSNFHSTIELYGKLAASLTGFPARYFGLITTNPPAEGAIRAEESKLVKRVERVNAECGAALSRALTIAARIMGHTVPMGAVNVAWHDPATPTFSQKADALQKLAGGKPLISREGAWDELGWDDARKETERAYLREEETDPDLLRLLEKTTPALTDETDTAHGIDPARD</sequence>
<dbReference type="Pfam" id="PF05133">
    <property type="entry name" value="SPP1_portal"/>
    <property type="match status" value="1"/>
</dbReference>